<dbReference type="SUPFAM" id="SSF52279">
    <property type="entry name" value="Beta-D-glucan exohydrolase, C-terminal domain"/>
    <property type="match status" value="1"/>
</dbReference>
<dbReference type="SUPFAM" id="SSF50405">
    <property type="entry name" value="Actin-crosslinking proteins"/>
    <property type="match status" value="1"/>
</dbReference>
<dbReference type="PANTHER" id="PTHR42721:SF3">
    <property type="entry name" value="BETA-D-XYLOSIDASE 5-RELATED"/>
    <property type="match status" value="1"/>
</dbReference>
<dbReference type="EMBL" id="JQCR01000002">
    <property type="protein sequence ID" value="KGE18699.1"/>
    <property type="molecule type" value="Genomic_DNA"/>
</dbReference>
<comment type="caution">
    <text evidence="5">The sequence shown here is derived from an EMBL/GenBank/DDBJ whole genome shotgun (WGS) entry which is preliminary data.</text>
</comment>
<protein>
    <submittedName>
        <fullName evidence="5">Beta-glucosidase</fullName>
    </submittedName>
</protein>
<keyword evidence="2" id="KW-0732">Signal</keyword>
<dbReference type="eggNOG" id="COG1472">
    <property type="taxonomic scope" value="Bacteria"/>
</dbReference>
<dbReference type="Pfam" id="PF03422">
    <property type="entry name" value="CBM_6"/>
    <property type="match status" value="1"/>
</dbReference>
<dbReference type="InterPro" id="IPR026891">
    <property type="entry name" value="Fn3-like"/>
</dbReference>
<keyword evidence="3" id="KW-0378">Hydrolase</keyword>
<dbReference type="PRINTS" id="PR00133">
    <property type="entry name" value="GLHYDRLASE3"/>
</dbReference>
<reference evidence="5 6" key="2">
    <citation type="submission" date="2014-10" db="EMBL/GenBank/DDBJ databases">
        <title>Comparative genomics of the Paenibacillus odorifer group.</title>
        <authorList>
            <person name="Tsai Y.-C."/>
            <person name="Martin N."/>
            <person name="Korlach J."/>
            <person name="Wiedmann M."/>
        </authorList>
    </citation>
    <scope>NUCLEOTIDE SEQUENCE [LARGE SCALE GENOMIC DNA]</scope>
    <source>
        <strain evidence="5 6">DSM 18334</strain>
    </source>
</reference>
<dbReference type="RefSeq" id="WP_036648876.1">
    <property type="nucleotide sequence ID" value="NZ_JQCR01000002.1"/>
</dbReference>
<dbReference type="GO" id="GO:0008422">
    <property type="term" value="F:beta-glucosidase activity"/>
    <property type="evidence" value="ECO:0007669"/>
    <property type="project" value="UniProtKB-ARBA"/>
</dbReference>
<organism evidence="5 6">
    <name type="scientific">Paenibacillus wynnii</name>
    <dbReference type="NCBI Taxonomy" id="268407"/>
    <lineage>
        <taxon>Bacteria</taxon>
        <taxon>Bacillati</taxon>
        <taxon>Bacillota</taxon>
        <taxon>Bacilli</taxon>
        <taxon>Bacillales</taxon>
        <taxon>Paenibacillaceae</taxon>
        <taxon>Paenibacillus</taxon>
    </lineage>
</organism>
<dbReference type="GO" id="GO:0030246">
    <property type="term" value="F:carbohydrate binding"/>
    <property type="evidence" value="ECO:0007669"/>
    <property type="project" value="InterPro"/>
</dbReference>
<dbReference type="Pfam" id="PF00933">
    <property type="entry name" value="Glyco_hydro_3"/>
    <property type="match status" value="1"/>
</dbReference>
<dbReference type="Pfam" id="PF01915">
    <property type="entry name" value="Glyco_hydro_3_C"/>
    <property type="match status" value="1"/>
</dbReference>
<dbReference type="OrthoDB" id="9805821at2"/>
<dbReference type="Proteomes" id="UP000029734">
    <property type="component" value="Unassembled WGS sequence"/>
</dbReference>
<dbReference type="Gene3D" id="2.60.120.260">
    <property type="entry name" value="Galactose-binding domain-like"/>
    <property type="match status" value="1"/>
</dbReference>
<dbReference type="PROSITE" id="PS51175">
    <property type="entry name" value="CBM6"/>
    <property type="match status" value="1"/>
</dbReference>
<dbReference type="InterPro" id="IPR013783">
    <property type="entry name" value="Ig-like_fold"/>
</dbReference>
<dbReference type="AlphaFoldDB" id="A0A098M7Z4"/>
<comment type="similarity">
    <text evidence="1">Belongs to the glycosyl hydrolase 3 family.</text>
</comment>
<dbReference type="Gene3D" id="2.60.40.10">
    <property type="entry name" value="Immunoglobulins"/>
    <property type="match status" value="1"/>
</dbReference>
<dbReference type="Pfam" id="PF14310">
    <property type="entry name" value="Fn3-like"/>
    <property type="match status" value="1"/>
</dbReference>
<dbReference type="GO" id="GO:0045493">
    <property type="term" value="P:xylan catabolic process"/>
    <property type="evidence" value="ECO:0007669"/>
    <property type="project" value="InterPro"/>
</dbReference>
<dbReference type="InterPro" id="IPR006584">
    <property type="entry name" value="Cellulose-bd_IV"/>
</dbReference>
<dbReference type="InterPro" id="IPR001764">
    <property type="entry name" value="Glyco_hydro_3_N"/>
</dbReference>
<evidence type="ECO:0000256" key="1">
    <source>
        <dbReference type="ARBA" id="ARBA00005336"/>
    </source>
</evidence>
<dbReference type="GO" id="GO:0009044">
    <property type="term" value="F:xylan 1,4-beta-xylosidase activity"/>
    <property type="evidence" value="ECO:0007669"/>
    <property type="project" value="InterPro"/>
</dbReference>
<dbReference type="InterPro" id="IPR005084">
    <property type="entry name" value="CBM6"/>
</dbReference>
<dbReference type="Gene3D" id="3.40.50.1700">
    <property type="entry name" value="Glycoside hydrolase family 3 C-terminal domain"/>
    <property type="match status" value="1"/>
</dbReference>
<dbReference type="InterPro" id="IPR008999">
    <property type="entry name" value="Actin-crosslinking"/>
</dbReference>
<dbReference type="CDD" id="cd23343">
    <property type="entry name" value="beta-trefoil_FSCN_BglX-like"/>
    <property type="match status" value="1"/>
</dbReference>
<dbReference type="InterPro" id="IPR017853">
    <property type="entry name" value="GH"/>
</dbReference>
<dbReference type="InterPro" id="IPR036881">
    <property type="entry name" value="Glyco_hydro_3_C_sf"/>
</dbReference>
<accession>A0A098M7Z4</accession>
<evidence type="ECO:0000256" key="3">
    <source>
        <dbReference type="ARBA" id="ARBA00022801"/>
    </source>
</evidence>
<dbReference type="InterPro" id="IPR008979">
    <property type="entry name" value="Galactose-bd-like_sf"/>
</dbReference>
<reference evidence="5 6" key="1">
    <citation type="submission" date="2014-08" db="EMBL/GenBank/DDBJ databases">
        <authorList>
            <person name="den Bakker H.C."/>
        </authorList>
    </citation>
    <scope>NUCLEOTIDE SEQUENCE [LARGE SCALE GENOMIC DNA]</scope>
    <source>
        <strain evidence="5 6">DSM 18334</strain>
    </source>
</reference>
<proteinExistence type="inferred from homology"/>
<keyword evidence="6" id="KW-1185">Reference proteome</keyword>
<dbReference type="FunFam" id="2.60.40.10:FF:000495">
    <property type="entry name" value="Periplasmic beta-glucosidase"/>
    <property type="match status" value="1"/>
</dbReference>
<dbReference type="Gene3D" id="2.60.120.380">
    <property type="match status" value="1"/>
</dbReference>
<gene>
    <name evidence="5" type="ORF">PWYN_04420</name>
</gene>
<dbReference type="SUPFAM" id="SSF51445">
    <property type="entry name" value="(Trans)glycosidases"/>
    <property type="match status" value="1"/>
</dbReference>
<name>A0A098M7Z4_9BACL</name>
<dbReference type="InterPro" id="IPR002772">
    <property type="entry name" value="Glyco_hydro_3_C"/>
</dbReference>
<evidence type="ECO:0000313" key="5">
    <source>
        <dbReference type="EMBL" id="KGE18699.1"/>
    </source>
</evidence>
<dbReference type="InterPro" id="IPR044993">
    <property type="entry name" value="BXL"/>
</dbReference>
<dbReference type="SMART" id="SM01217">
    <property type="entry name" value="Fn3_like"/>
    <property type="match status" value="1"/>
</dbReference>
<evidence type="ECO:0000256" key="2">
    <source>
        <dbReference type="ARBA" id="ARBA00022729"/>
    </source>
</evidence>
<evidence type="ECO:0000259" key="4">
    <source>
        <dbReference type="PROSITE" id="PS51175"/>
    </source>
</evidence>
<dbReference type="GO" id="GO:0046556">
    <property type="term" value="F:alpha-L-arabinofuranosidase activity"/>
    <property type="evidence" value="ECO:0007669"/>
    <property type="project" value="TreeGrafter"/>
</dbReference>
<sequence>MPTETELFPYKKTELPLDVRVKDLLSRFTLDEKVTLIPQYQAAIERLGVQAYKHGTEAAHGISWLGKATSYPQASGLACTWNPELMKKIGSAIGDEARAFYKKNPTINGLTLWAPTVDMERDPRWGRTEEAYGEDPELTGQLSTAIVQGIQGDHPFYLKAVATLKHFLGNNNEIERGNCSASIDPRNMREYYLDAFKSAFLEGGAQSMMTAYNSVNGVPVILHPSVMDVVKGEWEMDGFIVSDAGDLFGIVKDHHYYESFAQSMAESIKNGIDSVTEETEETIKVIHEALAQGLLTEEDLDRALSNTFRVRFRLGEFDPAELNPYAGIDDSVILSKEHAALSLEAAKQSIVLLKNERATLPLSKSKLSKVAVIGPLGDEAFRDWYSGTLPYGVTPLQGITKKLAGKQVAFESGSDLMILTSASHGKAVGITGEEGKLAVQYDQMEHGELFEHTAWGWNNHTLKSTSLNKYVTLTDNDTLTVSADEVYGWYVKEAFSLVPGEDDTVTLKAWRDKSISVNPDTGTLLASDPNTSTAGSEPFTKHILKSGIDAAVNAAKAAEVAVVFVGNHPLINGKEEIDRPDIVLPEEQERLVKAVYEANPNTVVVIVGSYPISSTWIDEHIPAVLYTSHSGQELGNAVSDVLFGDYSPSGKLNMTWFRSVEQLPDLMDYDIIKGKRTYMYFDGAPLYPFGHGLSYAQVSYSNLKLDAKELDQDGMIKVSVQVDNTGSVDGDEVVQLYVQSLASRVKRPLKQLKGFQKIHTAAGQSQTVEFLLPVSELAFWDVTRERFCVESGPYSIMIGRSSSDIVVSEQITIQGEAIPPRNLEVSTQAENYDDYEGVYLDECKAGGASVRPKEEGAWISFEDVQLSGGIKQIKAWVSSTKGGCIEVRMNEPDGTLAGTVEVSGTTEPQQWNEVIAPVAFDGAVSRLYLVFRGEVLLSKFELHK</sequence>
<dbReference type="GO" id="GO:0031222">
    <property type="term" value="P:arabinan catabolic process"/>
    <property type="evidence" value="ECO:0007669"/>
    <property type="project" value="TreeGrafter"/>
</dbReference>
<dbReference type="STRING" id="268407.PWYN_04420"/>
<dbReference type="InterPro" id="IPR036962">
    <property type="entry name" value="Glyco_hydro_3_N_sf"/>
</dbReference>
<dbReference type="Gene3D" id="3.20.20.300">
    <property type="entry name" value="Glycoside hydrolase, family 3, N-terminal domain"/>
    <property type="match status" value="1"/>
</dbReference>
<dbReference type="PANTHER" id="PTHR42721">
    <property type="entry name" value="SUGAR HYDROLASE-RELATED"/>
    <property type="match status" value="1"/>
</dbReference>
<dbReference type="CDD" id="cd04084">
    <property type="entry name" value="CBM6_xylanase-like"/>
    <property type="match status" value="1"/>
</dbReference>
<feature type="domain" description="CBM6" evidence="4">
    <location>
        <begin position="825"/>
        <end position="943"/>
    </location>
</feature>
<dbReference type="SUPFAM" id="SSF49785">
    <property type="entry name" value="Galactose-binding domain-like"/>
    <property type="match status" value="1"/>
</dbReference>
<dbReference type="SMART" id="SM00606">
    <property type="entry name" value="CBD_IV"/>
    <property type="match status" value="1"/>
</dbReference>
<evidence type="ECO:0000313" key="6">
    <source>
        <dbReference type="Proteomes" id="UP000029734"/>
    </source>
</evidence>